<evidence type="ECO:0000256" key="1">
    <source>
        <dbReference type="SAM" id="Phobius"/>
    </source>
</evidence>
<dbReference type="GO" id="GO:0016020">
    <property type="term" value="C:membrane"/>
    <property type="evidence" value="ECO:0007669"/>
    <property type="project" value="InterPro"/>
</dbReference>
<keyword evidence="3" id="KW-1185">Reference proteome</keyword>
<feature type="transmembrane region" description="Helical" evidence="1">
    <location>
        <begin position="21"/>
        <end position="40"/>
    </location>
</feature>
<dbReference type="NCBIfam" id="TIGR02046">
    <property type="entry name" value="sdhC_b558_fam"/>
    <property type="match status" value="1"/>
</dbReference>
<name>A0A7Y9RR89_9ACTN</name>
<dbReference type="CDD" id="cd03498">
    <property type="entry name" value="SQR_TypeB_2_TM"/>
    <property type="match status" value="1"/>
</dbReference>
<keyword evidence="1" id="KW-0472">Membrane</keyword>
<keyword evidence="1" id="KW-1133">Transmembrane helix</keyword>
<evidence type="ECO:0000313" key="3">
    <source>
        <dbReference type="Proteomes" id="UP000544110"/>
    </source>
</evidence>
<dbReference type="InterPro" id="IPR034804">
    <property type="entry name" value="SQR/QFR_C/D"/>
</dbReference>
<dbReference type="RefSeq" id="WP_179517600.1">
    <property type="nucleotide sequence ID" value="NZ_JACCAC010000001.1"/>
</dbReference>
<gene>
    <name evidence="2" type="ORF">BJ989_001406</name>
</gene>
<accession>A0A7Y9RR89</accession>
<proteinExistence type="predicted"/>
<dbReference type="Proteomes" id="UP000544110">
    <property type="component" value="Unassembled WGS sequence"/>
</dbReference>
<feature type="transmembrane region" description="Helical" evidence="1">
    <location>
        <begin position="77"/>
        <end position="98"/>
    </location>
</feature>
<comment type="caution">
    <text evidence="2">The sequence shown here is derived from an EMBL/GenBank/DDBJ whole genome shotgun (WGS) entry which is preliminary data.</text>
</comment>
<dbReference type="EMBL" id="JACCAC010000001">
    <property type="protein sequence ID" value="NYG55102.1"/>
    <property type="molecule type" value="Genomic_DNA"/>
</dbReference>
<dbReference type="SUPFAM" id="SSF81343">
    <property type="entry name" value="Fumarate reductase respiratory complex transmembrane subunits"/>
    <property type="match status" value="1"/>
</dbReference>
<protein>
    <submittedName>
        <fullName evidence="2">Succinate dehydrogenase / fumarate reductase cytochrome b subunit</fullName>
    </submittedName>
</protein>
<organism evidence="2 3">
    <name type="scientific">Nocardioides perillae</name>
    <dbReference type="NCBI Taxonomy" id="1119534"/>
    <lineage>
        <taxon>Bacteria</taxon>
        <taxon>Bacillati</taxon>
        <taxon>Actinomycetota</taxon>
        <taxon>Actinomycetes</taxon>
        <taxon>Propionibacteriales</taxon>
        <taxon>Nocardioidaceae</taxon>
        <taxon>Nocardioides</taxon>
    </lineage>
</organism>
<dbReference type="Gene3D" id="1.20.1300.10">
    <property type="entry name" value="Fumarate reductase/succinate dehydrogenase, transmembrane subunit"/>
    <property type="match status" value="1"/>
</dbReference>
<sequence>MATPTLVKGSARSTRSTRSTIALKLLMAVTGLVFVGYVLAHMYGNLKVFAGQESFDSYAEHLREIGEPLLPYEGLLWIIRVVLLLSLVGHAYAAYTLWARAAKARTQRYTVKKAAGATLSSRTMRWGGTALLLFVVFHVLHLTTRTITPGSNSDSPYERLVAGFQPEFWYVAAFYLLATAALAMHLRHGVWSASQTLGLTNSAAARRRANLAGYTLAVVVAGGFAIVPLAVLLGIVD</sequence>
<feature type="transmembrane region" description="Helical" evidence="1">
    <location>
        <begin position="168"/>
        <end position="190"/>
    </location>
</feature>
<reference evidence="2 3" key="1">
    <citation type="submission" date="2020-07" db="EMBL/GenBank/DDBJ databases">
        <title>Sequencing the genomes of 1000 actinobacteria strains.</title>
        <authorList>
            <person name="Klenk H.-P."/>
        </authorList>
    </citation>
    <scope>NUCLEOTIDE SEQUENCE [LARGE SCALE GENOMIC DNA]</scope>
    <source>
        <strain evidence="2 3">DSM 24552</strain>
    </source>
</reference>
<dbReference type="InterPro" id="IPR011138">
    <property type="entry name" value="Cytochrome_b-558"/>
</dbReference>
<evidence type="ECO:0000313" key="2">
    <source>
        <dbReference type="EMBL" id="NYG55102.1"/>
    </source>
</evidence>
<keyword evidence="1" id="KW-0812">Transmembrane</keyword>
<feature type="transmembrane region" description="Helical" evidence="1">
    <location>
        <begin position="211"/>
        <end position="236"/>
    </location>
</feature>
<feature type="transmembrane region" description="Helical" evidence="1">
    <location>
        <begin position="130"/>
        <end position="148"/>
    </location>
</feature>
<dbReference type="AlphaFoldDB" id="A0A7Y9RR89"/>